<proteinExistence type="predicted"/>
<reference evidence="2" key="1">
    <citation type="journal article" date="2020" name="G3 (Bethesda)">
        <title>High-Quality Assemblies for Three Invasive Social Wasps from the &lt;i&gt;Vespula&lt;/i&gt; Genus.</title>
        <authorList>
            <person name="Harrop T.W.R."/>
            <person name="Guhlin J."/>
            <person name="McLaughlin G.M."/>
            <person name="Permina E."/>
            <person name="Stockwell P."/>
            <person name="Gilligan J."/>
            <person name="Le Lec M.F."/>
            <person name="Gruber M.A.M."/>
            <person name="Quinn O."/>
            <person name="Lovegrove M."/>
            <person name="Duncan E.J."/>
            <person name="Remnant E.J."/>
            <person name="Van Eeckhoven J."/>
            <person name="Graham B."/>
            <person name="Knapp R.A."/>
            <person name="Langford K.W."/>
            <person name="Kronenberg Z."/>
            <person name="Press M.O."/>
            <person name="Eacker S.M."/>
            <person name="Wilson-Rankin E.E."/>
            <person name="Purcell J."/>
            <person name="Lester P.J."/>
            <person name="Dearden P.K."/>
        </authorList>
    </citation>
    <scope>NUCLEOTIDE SEQUENCE</scope>
    <source>
        <strain evidence="2">Linc-1</strain>
    </source>
</reference>
<dbReference type="AlphaFoldDB" id="A0A834KD70"/>
<evidence type="ECO:0000313" key="2">
    <source>
        <dbReference type="EMBL" id="KAF7401731.1"/>
    </source>
</evidence>
<accession>A0A834KD70</accession>
<sequence>MAGKAEEHAVLLKSTIVLTEFFSEFMYDILSFSLEESVGRVVVEHEVAWPKTPKGIALVSDGDVGVGKMVASPARGDFRARYFVMAKFTLAICIEKRAESKRGEVKEGTTKFSADGGGGGGGGGSSGSGGSRTRDVDKLA</sequence>
<dbReference type="Proteomes" id="UP000617340">
    <property type="component" value="Unassembled WGS sequence"/>
</dbReference>
<organism evidence="2 3">
    <name type="scientific">Vespula germanica</name>
    <name type="common">German yellow jacket</name>
    <name type="synonym">Paravespula germanica</name>
    <dbReference type="NCBI Taxonomy" id="30212"/>
    <lineage>
        <taxon>Eukaryota</taxon>
        <taxon>Metazoa</taxon>
        <taxon>Ecdysozoa</taxon>
        <taxon>Arthropoda</taxon>
        <taxon>Hexapoda</taxon>
        <taxon>Insecta</taxon>
        <taxon>Pterygota</taxon>
        <taxon>Neoptera</taxon>
        <taxon>Endopterygota</taxon>
        <taxon>Hymenoptera</taxon>
        <taxon>Apocrita</taxon>
        <taxon>Aculeata</taxon>
        <taxon>Vespoidea</taxon>
        <taxon>Vespidae</taxon>
        <taxon>Vespinae</taxon>
        <taxon>Vespula</taxon>
    </lineage>
</organism>
<gene>
    <name evidence="2" type="ORF">HZH68_007551</name>
</gene>
<dbReference type="EMBL" id="JACSDZ010000006">
    <property type="protein sequence ID" value="KAF7401731.1"/>
    <property type="molecule type" value="Genomic_DNA"/>
</dbReference>
<feature type="region of interest" description="Disordered" evidence="1">
    <location>
        <begin position="100"/>
        <end position="140"/>
    </location>
</feature>
<name>A0A834KD70_VESGE</name>
<feature type="compositionally biased region" description="Gly residues" evidence="1">
    <location>
        <begin position="115"/>
        <end position="130"/>
    </location>
</feature>
<keyword evidence="3" id="KW-1185">Reference proteome</keyword>
<evidence type="ECO:0000313" key="3">
    <source>
        <dbReference type="Proteomes" id="UP000617340"/>
    </source>
</evidence>
<comment type="caution">
    <text evidence="2">The sequence shown here is derived from an EMBL/GenBank/DDBJ whole genome shotgun (WGS) entry which is preliminary data.</text>
</comment>
<protein>
    <submittedName>
        <fullName evidence="2">Uncharacterized protein</fullName>
    </submittedName>
</protein>
<feature type="compositionally biased region" description="Basic and acidic residues" evidence="1">
    <location>
        <begin position="100"/>
        <end position="109"/>
    </location>
</feature>
<evidence type="ECO:0000256" key="1">
    <source>
        <dbReference type="SAM" id="MobiDB-lite"/>
    </source>
</evidence>